<dbReference type="EMBL" id="CP006911">
    <property type="protein sequence ID" value="ALE01866.1"/>
    <property type="molecule type" value="Genomic_DNA"/>
</dbReference>
<dbReference type="AlphaFoldDB" id="A0A0M5KYI2"/>
<evidence type="ECO:0000313" key="2">
    <source>
        <dbReference type="Proteomes" id="UP000068905"/>
    </source>
</evidence>
<protein>
    <submittedName>
        <fullName evidence="1">dUTPase</fullName>
    </submittedName>
</protein>
<dbReference type="OrthoDB" id="9775854at2"/>
<dbReference type="Pfam" id="PF08761">
    <property type="entry name" value="dUTPase_2"/>
    <property type="match status" value="1"/>
</dbReference>
<dbReference type="STRING" id="1125411.W908_04285"/>
<dbReference type="CDD" id="cd11527">
    <property type="entry name" value="NTP-PPase_dUTPase"/>
    <property type="match status" value="1"/>
</dbReference>
<dbReference type="SUPFAM" id="SSF101386">
    <property type="entry name" value="all-alpha NTP pyrophosphatases"/>
    <property type="match status" value="1"/>
</dbReference>
<keyword evidence="2" id="KW-1185">Reference proteome</keyword>
<dbReference type="KEGG" id="tsn:W908_04285"/>
<proteinExistence type="predicted"/>
<dbReference type="Proteomes" id="UP000068905">
    <property type="component" value="Chromosome"/>
</dbReference>
<accession>A0A0M5KYI2</accession>
<dbReference type="Gene3D" id="1.10.4010.10">
    <property type="entry name" value="Type II deoxyuridine triphosphatase"/>
    <property type="match status" value="1"/>
</dbReference>
<name>A0A0M5KYI2_9GAMM</name>
<dbReference type="PATRIC" id="fig|1125411.7.peg.839"/>
<dbReference type="InterPro" id="IPR014871">
    <property type="entry name" value="dUTPase/dCTP_pyrophosphatase"/>
</dbReference>
<organism evidence="1 2">
    <name type="scientific">Candidatus Pseudothioglobus singularis PS1</name>
    <dbReference type="NCBI Taxonomy" id="1125411"/>
    <lineage>
        <taxon>Bacteria</taxon>
        <taxon>Pseudomonadati</taxon>
        <taxon>Pseudomonadota</taxon>
        <taxon>Gammaproteobacteria</taxon>
        <taxon>Candidatus Pseudothioglobaceae</taxon>
        <taxon>Candidatus Pseudothioglobus</taxon>
    </lineage>
</organism>
<reference evidence="1 2" key="1">
    <citation type="journal article" date="2015" name="Genome Announc.">
        <title>Genome Sequence of 'Candidatus Thioglobus singularis' Strain PS1, a Mixotroph from the SUP05 Clade of Marine Gammaproteobacteria.</title>
        <authorList>
            <person name="Marshall K.T."/>
            <person name="Morris R.M."/>
        </authorList>
    </citation>
    <scope>NUCLEOTIDE SEQUENCE [LARGE SCALE GENOMIC DNA]</scope>
    <source>
        <strain evidence="1 2">PS1</strain>
    </source>
</reference>
<evidence type="ECO:0000313" key="1">
    <source>
        <dbReference type="EMBL" id="ALE01866.1"/>
    </source>
</evidence>
<dbReference type="RefSeq" id="WP_053820066.1">
    <property type="nucleotide sequence ID" value="NZ_CP006911.1"/>
</dbReference>
<sequence length="216" mass="25575">MNQIEQMFLLQMQLNDQTNGQVWIKGYTKENREISWYRGIYMEVAEAIDSFNWKHWKNINDEPDWDNIRVELVDIWHFIMSESIRIKDQSYANKHLHMKAKGDYDTDALIASLEKMLKLSVTSSIDKEINNIREITDIFFIIISHLGIDVEDLYKRYVVKNQLNTFRQQNGYKEGSYIKIWGGVEDNVVAFDIMNMNPKITPTELYDELDSAYSKL</sequence>
<gene>
    <name evidence="1" type="ORF">W908_04285</name>
</gene>